<keyword evidence="2" id="KW-0811">Translocation</keyword>
<name>A0A9P4TN46_CURKU</name>
<gene>
    <name evidence="10" type="ORF">E8E13_009872</name>
</gene>
<feature type="region of interest" description="Disordered" evidence="8">
    <location>
        <begin position="153"/>
        <end position="175"/>
    </location>
</feature>
<comment type="subcellular location">
    <subcellularLocation>
        <location evidence="6 7">Peroxisome membrane</location>
    </subcellularLocation>
</comment>
<feature type="region of interest" description="Disordered" evidence="8">
    <location>
        <begin position="264"/>
        <end position="304"/>
    </location>
</feature>
<accession>A0A9P4TN46</accession>
<dbReference type="GO" id="GO:0016560">
    <property type="term" value="P:protein import into peroxisome matrix, docking"/>
    <property type="evidence" value="ECO:0007669"/>
    <property type="project" value="UniProtKB-UniRule"/>
</dbReference>
<evidence type="ECO:0000259" key="9">
    <source>
        <dbReference type="Pfam" id="PF04695"/>
    </source>
</evidence>
<dbReference type="InterPro" id="IPR006785">
    <property type="entry name" value="Pex14_N"/>
</dbReference>
<feature type="domain" description="Peroxisome membrane anchor protein Pex14p N-terminal" evidence="9">
    <location>
        <begin position="98"/>
        <end position="141"/>
    </location>
</feature>
<feature type="compositionally biased region" description="Polar residues" evidence="8">
    <location>
        <begin position="53"/>
        <end position="65"/>
    </location>
</feature>
<keyword evidence="7" id="KW-0813">Transport</keyword>
<dbReference type="InterPro" id="IPR036388">
    <property type="entry name" value="WH-like_DNA-bd_sf"/>
</dbReference>
<dbReference type="InterPro" id="IPR025655">
    <property type="entry name" value="PEX14"/>
</dbReference>
<evidence type="ECO:0000313" key="11">
    <source>
        <dbReference type="Proteomes" id="UP000801428"/>
    </source>
</evidence>
<comment type="function">
    <text evidence="7">Component of the PEX13-PEX14 docking complex, a translocon channel that specifically mediates the import of peroxisomal cargo proteins bound to PEX5 receptor. The PEX13-PEX14 docking complex forms a large import pore which can be opened to a diameter of about 9 nm. Mechanistically, PEX5 receptor along with cargo proteins associates with the PEX14 subunit of the PEX13-PEX14 docking complex in the cytosol, leading to the insertion of the receptor into the organelle membrane with the concomitant translocation of the cargo into the peroxisome matrix.</text>
</comment>
<dbReference type="OrthoDB" id="441517at2759"/>
<protein>
    <recommendedName>
        <fullName evidence="4 7">Peroxisomal membrane protein PEX14</fullName>
    </recommendedName>
    <alternativeName>
        <fullName evidence="5 7">Peroxin-14</fullName>
    </alternativeName>
</protein>
<dbReference type="Proteomes" id="UP000801428">
    <property type="component" value="Unassembled WGS sequence"/>
</dbReference>
<dbReference type="GO" id="GO:1990429">
    <property type="term" value="C:peroxisomal importomer complex"/>
    <property type="evidence" value="ECO:0007669"/>
    <property type="project" value="TreeGrafter"/>
</dbReference>
<dbReference type="GO" id="GO:0005778">
    <property type="term" value="C:peroxisomal membrane"/>
    <property type="evidence" value="ECO:0007669"/>
    <property type="project" value="UniProtKB-SubCell"/>
</dbReference>
<evidence type="ECO:0000256" key="5">
    <source>
        <dbReference type="ARBA" id="ARBA00029691"/>
    </source>
</evidence>
<evidence type="ECO:0000256" key="4">
    <source>
        <dbReference type="ARBA" id="ARBA00029502"/>
    </source>
</evidence>
<dbReference type="GO" id="GO:0005102">
    <property type="term" value="F:signaling receptor binding"/>
    <property type="evidence" value="ECO:0007669"/>
    <property type="project" value="TreeGrafter"/>
</dbReference>
<keyword evidence="7" id="KW-0653">Protein transport</keyword>
<evidence type="ECO:0000256" key="1">
    <source>
        <dbReference type="ARBA" id="ARBA00005443"/>
    </source>
</evidence>
<dbReference type="PANTHER" id="PTHR23058">
    <property type="entry name" value="PEROXISOMAL MEMBRANE PROTEIN PEX14"/>
    <property type="match status" value="1"/>
</dbReference>
<dbReference type="AlphaFoldDB" id="A0A9P4TN46"/>
<dbReference type="EMBL" id="SWKU01000003">
    <property type="protein sequence ID" value="KAF3008734.1"/>
    <property type="molecule type" value="Genomic_DNA"/>
</dbReference>
<proteinExistence type="inferred from homology"/>
<dbReference type="Pfam" id="PF04695">
    <property type="entry name" value="Pex14_N"/>
    <property type="match status" value="1"/>
</dbReference>
<feature type="compositionally biased region" description="Pro residues" evidence="8">
    <location>
        <begin position="163"/>
        <end position="175"/>
    </location>
</feature>
<comment type="similarity">
    <text evidence="1 7">Belongs to the peroxin-14 family.</text>
</comment>
<feature type="region of interest" description="Disordered" evidence="8">
    <location>
        <begin position="1"/>
        <end position="101"/>
    </location>
</feature>
<evidence type="ECO:0000256" key="3">
    <source>
        <dbReference type="ARBA" id="ARBA00023140"/>
    </source>
</evidence>
<sequence length="438" mass="47373">MASRASSQACAISPEHTPSQLLQSAIQIPPGLQRHTKIDTGAMSKPSIPAWQRTATTDPPSSSADEQPKPENAAEDSTKPVADEPVEAEATEKVSSDTELLEQASRFLEDANIRDAPRERKAVFLQAKGVSPEDIETLLGKAIPEDASPDLEAAGARAWSTTPPRPAPPPQPREIPPIVTYPEFLAQTETPPPLITTKRLATTAYAAGGLMATLYGLSKYIIAPMVHDLAEARHDFAEHTQEQLVELNKKLVTQVSVDPAAKVKKTTSEMGDDVSEADSDPTELYHRDYGTQTTPNLSRRPSLAETDAHPTVTAHENRLNIITSHLNEIAANRTNNRVSYDSLQTKVSDLTSYLNDMSYQNQYYSSMGGAYGANFGIFSNADGKKDQIDVLKQDIRAVKGVFLSARNFPTGGQRLPGSRTPPSAMPTGRTTPPIAAGR</sequence>
<feature type="region of interest" description="Disordered" evidence="8">
    <location>
        <begin position="409"/>
        <end position="438"/>
    </location>
</feature>
<keyword evidence="11" id="KW-1185">Reference proteome</keyword>
<keyword evidence="7" id="KW-0472">Membrane</keyword>
<comment type="caution">
    <text evidence="10">The sequence shown here is derived from an EMBL/GenBank/DDBJ whole genome shotgun (WGS) entry which is preliminary data.</text>
</comment>
<dbReference type="PANTHER" id="PTHR23058:SF5">
    <property type="entry name" value="PEROXISOMAL MEMBRANE PROTEIN PEX14"/>
    <property type="match status" value="1"/>
</dbReference>
<evidence type="ECO:0000256" key="7">
    <source>
        <dbReference type="RuleBase" id="RU367032"/>
    </source>
</evidence>
<dbReference type="Gene3D" id="1.10.10.10">
    <property type="entry name" value="Winged helix-like DNA-binding domain superfamily/Winged helix DNA-binding domain"/>
    <property type="match status" value="1"/>
</dbReference>
<evidence type="ECO:0000256" key="6">
    <source>
        <dbReference type="ARBA" id="ARBA00046271"/>
    </source>
</evidence>
<evidence type="ECO:0000256" key="8">
    <source>
        <dbReference type="SAM" id="MobiDB-lite"/>
    </source>
</evidence>
<evidence type="ECO:0000256" key="2">
    <source>
        <dbReference type="ARBA" id="ARBA00023010"/>
    </source>
</evidence>
<feature type="compositionally biased region" description="Polar residues" evidence="8">
    <location>
        <begin position="1"/>
        <end position="26"/>
    </location>
</feature>
<keyword evidence="3 7" id="KW-0576">Peroxisome</keyword>
<reference evidence="10" key="1">
    <citation type="submission" date="2019-04" db="EMBL/GenBank/DDBJ databases">
        <title>Sequencing of skin fungus with MAO and IRED activity.</title>
        <authorList>
            <person name="Marsaioli A.J."/>
            <person name="Bonatto J.M.C."/>
            <person name="Reis Junior O."/>
        </authorList>
    </citation>
    <scope>NUCLEOTIDE SEQUENCE</scope>
    <source>
        <strain evidence="10">30M1</strain>
    </source>
</reference>
<feature type="compositionally biased region" description="Acidic residues" evidence="8">
    <location>
        <begin position="270"/>
        <end position="281"/>
    </location>
</feature>
<organism evidence="10 11">
    <name type="scientific">Curvularia kusanoi</name>
    <name type="common">Cochliobolus kusanoi</name>
    <dbReference type="NCBI Taxonomy" id="90978"/>
    <lineage>
        <taxon>Eukaryota</taxon>
        <taxon>Fungi</taxon>
        <taxon>Dikarya</taxon>
        <taxon>Ascomycota</taxon>
        <taxon>Pezizomycotina</taxon>
        <taxon>Dothideomycetes</taxon>
        <taxon>Pleosporomycetidae</taxon>
        <taxon>Pleosporales</taxon>
        <taxon>Pleosporineae</taxon>
        <taxon>Pleosporaceae</taxon>
        <taxon>Curvularia</taxon>
    </lineage>
</organism>
<evidence type="ECO:0000313" key="10">
    <source>
        <dbReference type="EMBL" id="KAF3008734.1"/>
    </source>
</evidence>
<feature type="compositionally biased region" description="Polar residues" evidence="8">
    <location>
        <begin position="290"/>
        <end position="299"/>
    </location>
</feature>